<dbReference type="PATRIC" id="fig|216463.3.peg.1266"/>
<organism evidence="1 2">
    <name type="scientific">Levilactobacillus spicheri</name>
    <dbReference type="NCBI Taxonomy" id="216463"/>
    <lineage>
        <taxon>Bacteria</taxon>
        <taxon>Bacillati</taxon>
        <taxon>Bacillota</taxon>
        <taxon>Bacilli</taxon>
        <taxon>Lactobacillales</taxon>
        <taxon>Lactobacillaceae</taxon>
        <taxon>Levilactobacillus</taxon>
    </lineage>
</organism>
<dbReference type="RefSeq" id="WP_045807946.1">
    <property type="nucleotide sequence ID" value="NZ_JZCR01000021.1"/>
</dbReference>
<dbReference type="AlphaFoldDB" id="A0A0F3RRJ3"/>
<dbReference type="EMBL" id="JZCR01000021">
    <property type="protein sequence ID" value="KJW12224.1"/>
    <property type="molecule type" value="Genomic_DNA"/>
</dbReference>
<sequence>MKKHSLIFVTATLLTAGISLVTTQVPASAHFRAVKVPASLRGTWYHYDGTYNKIRATKYHFKTSGSNGSSSFSGVKFPKYASGHADMFVHRTPKGYYNIGKYGTDDVGTFKKITHKGHTAIKQVWHDLPDTGAHVTYWYHTKSIAKHPSGSHKKSSTETVYDLGYKNAPKSLKQCVGKTVYTSEITDKDSPVTLYKTSNIYDDDTPTGGNITMPGVSVTLKSLTRDDDDISTVAEIEYQGQSYYVDGDGNLGDIVPYNTFVYSGSVQSSCKPTDKSSVLVKYNQYVSTKDNLWDYANPRTGDESYYSYSSKKDLWYYDKNLN</sequence>
<accession>A0A0F3RRJ3</accession>
<comment type="caution">
    <text evidence="1">The sequence shown here is derived from an EMBL/GenBank/DDBJ whole genome shotgun (WGS) entry which is preliminary data.</text>
</comment>
<protein>
    <submittedName>
        <fullName evidence="1">Uncharacterized protein</fullName>
    </submittedName>
</protein>
<evidence type="ECO:0000313" key="2">
    <source>
        <dbReference type="Proteomes" id="UP000033491"/>
    </source>
</evidence>
<reference evidence="1 2" key="1">
    <citation type="submission" date="2015-03" db="EMBL/GenBank/DDBJ databases">
        <authorList>
            <person name="Zheng J."/>
            <person name="Ganezle M."/>
        </authorList>
    </citation>
    <scope>NUCLEOTIDE SEQUENCE [LARGE SCALE GENOMIC DNA]</scope>
    <source>
        <strain evidence="1 2">LP38</strain>
    </source>
</reference>
<gene>
    <name evidence="1" type="ORF">VC81_10040</name>
</gene>
<proteinExistence type="predicted"/>
<dbReference type="OrthoDB" id="2319003at2"/>
<name>A0A0F3RRJ3_9LACO</name>
<evidence type="ECO:0000313" key="1">
    <source>
        <dbReference type="EMBL" id="KJW12224.1"/>
    </source>
</evidence>
<dbReference type="Proteomes" id="UP000033491">
    <property type="component" value="Unassembled WGS sequence"/>
</dbReference>